<evidence type="ECO:0000313" key="8">
    <source>
        <dbReference type="EMBL" id="KKB12447.1"/>
    </source>
</evidence>
<feature type="transmembrane region" description="Helical" evidence="5">
    <location>
        <begin position="185"/>
        <end position="213"/>
    </location>
</feature>
<dbReference type="PANTHER" id="PTHR43839">
    <property type="entry name" value="OPPC IN A BINDING PROTEIN-DEPENDENT TRANSPORT SYSTEM"/>
    <property type="match status" value="1"/>
</dbReference>
<dbReference type="PATRIC" id="fig|443610.3.peg.4083"/>
<feature type="transmembrane region" description="Helical" evidence="5">
    <location>
        <begin position="355"/>
        <end position="378"/>
    </location>
</feature>
<evidence type="ECO:0000256" key="6">
    <source>
        <dbReference type="SAM" id="MobiDB-lite"/>
    </source>
</evidence>
<feature type="transmembrane region" description="Helical" evidence="5">
    <location>
        <begin position="250"/>
        <end position="271"/>
    </location>
</feature>
<dbReference type="SUPFAM" id="SSF161098">
    <property type="entry name" value="MetI-like"/>
    <property type="match status" value="1"/>
</dbReference>
<evidence type="ECO:0000256" key="4">
    <source>
        <dbReference type="ARBA" id="ARBA00023136"/>
    </source>
</evidence>
<evidence type="ECO:0000256" key="3">
    <source>
        <dbReference type="ARBA" id="ARBA00022989"/>
    </source>
</evidence>
<dbReference type="Gene3D" id="1.10.3720.10">
    <property type="entry name" value="MetI-like"/>
    <property type="match status" value="1"/>
</dbReference>
<gene>
    <name evidence="8" type="ORF">VE25_07570</name>
</gene>
<keyword evidence="2 5" id="KW-0812">Transmembrane</keyword>
<reference evidence="8 9" key="1">
    <citation type="submission" date="2015-03" db="EMBL/GenBank/DDBJ databases">
        <authorList>
            <person name="Hassan Y.I."/>
            <person name="Lepp D."/>
            <person name="Li X.-Z."/>
            <person name="Zhou T."/>
        </authorList>
    </citation>
    <scope>NUCLEOTIDE SEQUENCE [LARGE SCALE GENOMIC DNA]</scope>
    <source>
        <strain evidence="8 9">BD-c194</strain>
    </source>
</reference>
<dbReference type="InterPro" id="IPR025966">
    <property type="entry name" value="OppC_N"/>
</dbReference>
<keyword evidence="3 5" id="KW-1133">Transmembrane helix</keyword>
<proteinExistence type="inferred from homology"/>
<comment type="caution">
    <text evidence="8">The sequence shown here is derived from an EMBL/GenBank/DDBJ whole genome shotgun (WGS) entry which is preliminary data.</text>
</comment>
<protein>
    <submittedName>
        <fullName evidence="8">Peptide ABC transporter permease</fullName>
    </submittedName>
</protein>
<dbReference type="Pfam" id="PF00528">
    <property type="entry name" value="BPD_transp_1"/>
    <property type="match status" value="1"/>
</dbReference>
<dbReference type="PANTHER" id="PTHR43839:SF3">
    <property type="entry name" value="OLIGOPEPTIDE ABC TRANSPORTER, PERMEASE PROTEIN"/>
    <property type="match status" value="1"/>
</dbReference>
<feature type="transmembrane region" description="Helical" evidence="5">
    <location>
        <begin position="225"/>
        <end position="244"/>
    </location>
</feature>
<name>A0A0F5FW76_9HYPH</name>
<feature type="transmembrane region" description="Helical" evidence="5">
    <location>
        <begin position="310"/>
        <end position="335"/>
    </location>
</feature>
<evidence type="ECO:0000259" key="7">
    <source>
        <dbReference type="PROSITE" id="PS50928"/>
    </source>
</evidence>
<dbReference type="EMBL" id="JZEX01000081">
    <property type="protein sequence ID" value="KKB12447.1"/>
    <property type="molecule type" value="Genomic_DNA"/>
</dbReference>
<dbReference type="AlphaFoldDB" id="A0A0F5FW76"/>
<sequence length="391" mass="43095">MLGRGQPVAAGVPAATAEPTQPLETETEKHDYAVASEWELMWYKFKRHRLALICGVVVLLLYVVAAFVEFIAPYNPEAQNPAAAYQAPTRVHFVDAEGNFHLQPFVYGTTSQRNPDTFELEFVEDTSVIHPLQLFVRGDSYRMWGLFDANLHLFGVEDPNVRLYLLGADRQGRDMFSRIVHGTRISMSIGLVGVVMSFVIGIVVGGISGYFGGTVDLVVQRIIEFIRSMPTIPLWLGLAAALPADWSILQIYFAITVILSLIGWTGLAQVVRGRALALREEDFIMAARLSGTSRTRIIVRHMVPSFMSHIIAALTLAVPEMIIAETALSFLGLGLRYPAISWGVLLQEAQNLRSIALAPWLLAPGAMVVIAVLALNFFGDGLRDAADPYKR</sequence>
<accession>A0A0F5FW76</accession>
<dbReference type="PROSITE" id="PS50928">
    <property type="entry name" value="ABC_TM1"/>
    <property type="match status" value="1"/>
</dbReference>
<organism evidence="8 9">
    <name type="scientific">Devosia geojensis</name>
    <dbReference type="NCBI Taxonomy" id="443610"/>
    <lineage>
        <taxon>Bacteria</taxon>
        <taxon>Pseudomonadati</taxon>
        <taxon>Pseudomonadota</taxon>
        <taxon>Alphaproteobacteria</taxon>
        <taxon>Hyphomicrobiales</taxon>
        <taxon>Devosiaceae</taxon>
        <taxon>Devosia</taxon>
    </lineage>
</organism>
<feature type="domain" description="ABC transmembrane type-1" evidence="7">
    <location>
        <begin position="183"/>
        <end position="379"/>
    </location>
</feature>
<feature type="transmembrane region" description="Helical" evidence="5">
    <location>
        <begin position="50"/>
        <end position="72"/>
    </location>
</feature>
<comment type="subcellular location">
    <subcellularLocation>
        <location evidence="1 5">Cell membrane</location>
        <topology evidence="1 5">Multi-pass membrane protein</topology>
    </subcellularLocation>
</comment>
<feature type="region of interest" description="Disordered" evidence="6">
    <location>
        <begin position="1"/>
        <end position="28"/>
    </location>
</feature>
<keyword evidence="5" id="KW-0813">Transport</keyword>
<dbReference type="Pfam" id="PF12911">
    <property type="entry name" value="OppC_N"/>
    <property type="match status" value="1"/>
</dbReference>
<evidence type="ECO:0000256" key="2">
    <source>
        <dbReference type="ARBA" id="ARBA00022692"/>
    </source>
</evidence>
<dbReference type="STRING" id="443610.VE25_07570"/>
<evidence type="ECO:0000256" key="1">
    <source>
        <dbReference type="ARBA" id="ARBA00004651"/>
    </source>
</evidence>
<dbReference type="InterPro" id="IPR000515">
    <property type="entry name" value="MetI-like"/>
</dbReference>
<dbReference type="GO" id="GO:0005886">
    <property type="term" value="C:plasma membrane"/>
    <property type="evidence" value="ECO:0007669"/>
    <property type="project" value="UniProtKB-SubCell"/>
</dbReference>
<evidence type="ECO:0000256" key="5">
    <source>
        <dbReference type="RuleBase" id="RU363032"/>
    </source>
</evidence>
<evidence type="ECO:0000313" key="9">
    <source>
        <dbReference type="Proteomes" id="UP000033632"/>
    </source>
</evidence>
<dbReference type="Proteomes" id="UP000033632">
    <property type="component" value="Unassembled WGS sequence"/>
</dbReference>
<dbReference type="InterPro" id="IPR035906">
    <property type="entry name" value="MetI-like_sf"/>
</dbReference>
<keyword evidence="9" id="KW-1185">Reference proteome</keyword>
<dbReference type="CDD" id="cd06261">
    <property type="entry name" value="TM_PBP2"/>
    <property type="match status" value="1"/>
</dbReference>
<keyword evidence="4 5" id="KW-0472">Membrane</keyword>
<comment type="similarity">
    <text evidence="5">Belongs to the binding-protein-dependent transport system permease family.</text>
</comment>
<dbReference type="GO" id="GO:0055085">
    <property type="term" value="P:transmembrane transport"/>
    <property type="evidence" value="ECO:0007669"/>
    <property type="project" value="InterPro"/>
</dbReference>